<evidence type="ECO:0000256" key="1">
    <source>
        <dbReference type="SAM" id="MobiDB-lite"/>
    </source>
</evidence>
<feature type="region of interest" description="Disordered" evidence="1">
    <location>
        <begin position="452"/>
        <end position="570"/>
    </location>
</feature>
<feature type="compositionally biased region" description="Basic and acidic residues" evidence="1">
    <location>
        <begin position="460"/>
        <end position="525"/>
    </location>
</feature>
<dbReference type="KEGG" id="stcm:SCMC78_22440"/>
<dbReference type="EMBL" id="AP035884">
    <property type="protein sequence ID" value="BFP52437.1"/>
    <property type="molecule type" value="Genomic_DNA"/>
</dbReference>
<dbReference type="InterPro" id="IPR039424">
    <property type="entry name" value="SBP_5"/>
</dbReference>
<dbReference type="Gene3D" id="3.10.105.10">
    <property type="entry name" value="Dipeptide-binding Protein, Domain 3"/>
    <property type="match status" value="2"/>
</dbReference>
<protein>
    <recommendedName>
        <fullName evidence="3">Solute-binding protein family 5 domain-containing protein</fullName>
    </recommendedName>
</protein>
<dbReference type="PANTHER" id="PTHR30290:SF65">
    <property type="entry name" value="MONOACYL PHOSPHATIDYLINOSITOL TETRAMANNOSIDE-BINDING PROTEIN LPQW-RELATED"/>
    <property type="match status" value="1"/>
</dbReference>
<feature type="domain" description="Solute-binding protein family 5" evidence="3">
    <location>
        <begin position="352"/>
        <end position="455"/>
    </location>
</feature>
<evidence type="ECO:0000313" key="4">
    <source>
        <dbReference type="EMBL" id="BFP52437.1"/>
    </source>
</evidence>
<dbReference type="Gene3D" id="3.40.190.10">
    <property type="entry name" value="Periplasmic binding protein-like II"/>
    <property type="match status" value="1"/>
</dbReference>
<dbReference type="GO" id="GO:1904680">
    <property type="term" value="F:peptide transmembrane transporter activity"/>
    <property type="evidence" value="ECO:0007669"/>
    <property type="project" value="TreeGrafter"/>
</dbReference>
<feature type="chain" id="PRO_5044266110" description="Solute-binding protein family 5 domain-containing protein" evidence="2">
    <location>
        <begin position="32"/>
        <end position="824"/>
    </location>
</feature>
<gene>
    <name evidence="4" type="ORF">SCMC78_22440</name>
</gene>
<dbReference type="Pfam" id="PF00496">
    <property type="entry name" value="SBP_bac_5"/>
    <property type="match status" value="3"/>
</dbReference>
<dbReference type="Gene3D" id="3.90.76.10">
    <property type="entry name" value="Dipeptide-binding Protein, Domain 1"/>
    <property type="match status" value="1"/>
</dbReference>
<proteinExistence type="predicted"/>
<feature type="signal peptide" evidence="2">
    <location>
        <begin position="1"/>
        <end position="31"/>
    </location>
</feature>
<keyword evidence="2" id="KW-0732">Signal</keyword>
<feature type="region of interest" description="Disordered" evidence="1">
    <location>
        <begin position="293"/>
        <end position="312"/>
    </location>
</feature>
<name>A0AB33K9D9_9ACTN</name>
<accession>A0AB33K9D9</accession>
<dbReference type="CDD" id="cd08501">
    <property type="entry name" value="PBP2_Lpqw"/>
    <property type="match status" value="1"/>
</dbReference>
<feature type="compositionally biased region" description="Basic and acidic residues" evidence="1">
    <location>
        <begin position="532"/>
        <end position="551"/>
    </location>
</feature>
<evidence type="ECO:0000256" key="2">
    <source>
        <dbReference type="SAM" id="SignalP"/>
    </source>
</evidence>
<dbReference type="RefSeq" id="WP_408053638.1">
    <property type="nucleotide sequence ID" value="NZ_AP035884.1"/>
</dbReference>
<dbReference type="PANTHER" id="PTHR30290">
    <property type="entry name" value="PERIPLASMIC BINDING COMPONENT OF ABC TRANSPORTER"/>
    <property type="match status" value="1"/>
</dbReference>
<sequence length="824" mass="87169">MSHVGVPRGTVRKRRSLALLTTGVLTIPVLAGCSSGGEETSRGVPQDIAPAARETVADGSTVNWAVDALPATFNAFQADADSATTRITGALLPSLFPMDKSGQPKLNPDYLESAKVIEREPKQVVLYKLNQQAVWSDGREIGAPDFVAQWRALSGKDSAFWTARNSGYERIEKIERGADDLQVRVTFSKPYADWRSLFSPLYPKEITGSPDAFNDGARTTLKNTAGPFVLRSVSTSKGTVTLARNPRWWGDKAKLDTLVFRAVAAKDRTQALADGTVDVADIDAATADRITLARRDRGNNGQQPAHGPGSEITPAAALRSWALAHGSDEEAAEIAQAAREKNRKAVVAYATEQKALRDFAVRKSLEPAYTQLALNGESGPLADDRVRRAVARALDRQELAQTVLGPLGLPAKPLGSHLALAGQPGYKDGSGALGDQNTKEAQALLADAGWTRGGAAQLPKDTKAGSEAEKKGDKDAKEDKDTKDGAEAEKGTAEDAKKDEDKDAKTEKSEKEDKEDKGDKEAKVDEEAEDEKGDKKAGRASEDSAASRDEGLYIVGEDNKPGAQAPAHASASGASGLHVIAPARTAAAQSAALLRQAGVLGEDGTVAAQDKQPGGAAGAYAPVGTAAPAPAAAKGQLGKDGKTLTLRFVLPSGPGSQSLRSVGDKIAAMLEKIGIGTEITKVPDESYFKDHIASGEYDLALYSWPATAYPATDGRPIYAKPEPATDGSLLVEQNYTRVGTDHIDQLFDQAAAELDEKAARELMKQADARIWAAAGSIPLFQRPQLVAVDKKLANVGAFGFAAPRYQDIGFKNRQAAGSPADRKK</sequence>
<feature type="domain" description="Solute-binding protein family 5" evidence="3">
    <location>
        <begin position="601"/>
        <end position="711"/>
    </location>
</feature>
<dbReference type="InterPro" id="IPR000914">
    <property type="entry name" value="SBP_5_dom"/>
</dbReference>
<reference evidence="4" key="1">
    <citation type="submission" date="2024-07" db="EMBL/GenBank/DDBJ databases">
        <title>Complete genome sequences of cellulolytic bacteria, Kitasatospora sp. CMC57 and Streptomyces sp. CMC78, isolated from Japanese agricultural soil.</title>
        <authorList>
            <person name="Hashimoto T."/>
            <person name="Ito M."/>
            <person name="Iwamoto M."/>
            <person name="Fukahori D."/>
            <person name="Shoda T."/>
            <person name="Sakoda M."/>
            <person name="Morohoshi T."/>
            <person name="Mitsuboshi M."/>
            <person name="Nishizawa T."/>
        </authorList>
    </citation>
    <scope>NUCLEOTIDE SEQUENCE</scope>
    <source>
        <strain evidence="4">CMC78</strain>
    </source>
</reference>
<organism evidence="4">
    <name type="scientific">Streptomyces sp. CMC78</name>
    <dbReference type="NCBI Taxonomy" id="3231512"/>
    <lineage>
        <taxon>Bacteria</taxon>
        <taxon>Bacillati</taxon>
        <taxon>Actinomycetota</taxon>
        <taxon>Actinomycetes</taxon>
        <taxon>Kitasatosporales</taxon>
        <taxon>Streptomycetaceae</taxon>
        <taxon>Streptomyces</taxon>
    </lineage>
</organism>
<dbReference type="GO" id="GO:0015833">
    <property type="term" value="P:peptide transport"/>
    <property type="evidence" value="ECO:0007669"/>
    <property type="project" value="TreeGrafter"/>
</dbReference>
<dbReference type="SUPFAM" id="SSF53850">
    <property type="entry name" value="Periplasmic binding protein-like II"/>
    <property type="match status" value="2"/>
</dbReference>
<dbReference type="AlphaFoldDB" id="A0AB33K9D9"/>
<feature type="domain" description="Solute-binding protein family 5" evidence="3">
    <location>
        <begin position="118"/>
        <end position="291"/>
    </location>
</feature>
<evidence type="ECO:0000259" key="3">
    <source>
        <dbReference type="Pfam" id="PF00496"/>
    </source>
</evidence>